<organism evidence="1 2">
    <name type="scientific">Smittium culicis</name>
    <dbReference type="NCBI Taxonomy" id="133412"/>
    <lineage>
        <taxon>Eukaryota</taxon>
        <taxon>Fungi</taxon>
        <taxon>Fungi incertae sedis</taxon>
        <taxon>Zoopagomycota</taxon>
        <taxon>Kickxellomycotina</taxon>
        <taxon>Harpellomycetes</taxon>
        <taxon>Harpellales</taxon>
        <taxon>Legeriomycetaceae</taxon>
        <taxon>Smittium</taxon>
    </lineage>
</organism>
<comment type="caution">
    <text evidence="1">The sequence shown here is derived from an EMBL/GenBank/DDBJ whole genome shotgun (WGS) entry which is preliminary data.</text>
</comment>
<evidence type="ECO:0000313" key="1">
    <source>
        <dbReference type="EMBL" id="OMJ13491.1"/>
    </source>
</evidence>
<accession>A0A1R1XFT8</accession>
<name>A0A1R1XFT8_9FUNG</name>
<evidence type="ECO:0000313" key="2">
    <source>
        <dbReference type="Proteomes" id="UP000187429"/>
    </source>
</evidence>
<gene>
    <name evidence="1" type="ORF">AYI69_g8986</name>
</gene>
<dbReference type="EMBL" id="LSSM01005053">
    <property type="protein sequence ID" value="OMJ13491.1"/>
    <property type="molecule type" value="Genomic_DNA"/>
</dbReference>
<dbReference type="OrthoDB" id="5689447at2759"/>
<dbReference type="AlphaFoldDB" id="A0A1R1XFT8"/>
<proteinExistence type="predicted"/>
<protein>
    <submittedName>
        <fullName evidence="1">Uncharacterized protein</fullName>
    </submittedName>
</protein>
<keyword evidence="2" id="KW-1185">Reference proteome</keyword>
<reference evidence="2" key="1">
    <citation type="submission" date="2017-01" db="EMBL/GenBank/DDBJ databases">
        <authorList>
            <person name="Wang Y."/>
            <person name="White M."/>
            <person name="Kvist S."/>
            <person name="Moncalvo J.-M."/>
        </authorList>
    </citation>
    <scope>NUCLEOTIDE SEQUENCE [LARGE SCALE GENOMIC DNA]</scope>
    <source>
        <strain evidence="2">ID-206-W2</strain>
    </source>
</reference>
<sequence>MIDSTIIEPALGYVRDEYIIHQILPEIFLLSISFNSEFSETSMVTGEVISFDEINESFPGYTYEFSDYDNYKAVTEITGNISENESGRNEEILNTGTGFIKPSFGQKYNILAIFNSVFFIKQRRTKEFDSIELDFEQSGKKKNLDKSNTYPSKLETVPEGSRYNPFRPNILFIDNRRFDQLCRVYNNVRDNFDTKNEILDVGKYVGINNDTLSTQKYPSKLYY</sequence>
<dbReference type="Proteomes" id="UP000187429">
    <property type="component" value="Unassembled WGS sequence"/>
</dbReference>